<feature type="compositionally biased region" description="Basic and acidic residues" evidence="1">
    <location>
        <begin position="8"/>
        <end position="30"/>
    </location>
</feature>
<keyword evidence="2" id="KW-1133">Transmembrane helix</keyword>
<dbReference type="AlphaFoldDB" id="A0A7C9A8D0"/>
<evidence type="ECO:0000256" key="1">
    <source>
        <dbReference type="SAM" id="MobiDB-lite"/>
    </source>
</evidence>
<reference evidence="3" key="1">
    <citation type="journal article" date="2013" name="J. Plant Res.">
        <title>Effect of fungi and light on seed germination of three Opuntia species from semiarid lands of central Mexico.</title>
        <authorList>
            <person name="Delgado-Sanchez P."/>
            <person name="Jimenez-Bremont J.F."/>
            <person name="Guerrero-Gonzalez Mde L."/>
            <person name="Flores J."/>
        </authorList>
    </citation>
    <scope>NUCLEOTIDE SEQUENCE</scope>
    <source>
        <tissue evidence="3">Cladode</tissue>
    </source>
</reference>
<organism evidence="3">
    <name type="scientific">Opuntia streptacantha</name>
    <name type="common">Prickly pear cactus</name>
    <name type="synonym">Opuntia cardona</name>
    <dbReference type="NCBI Taxonomy" id="393608"/>
    <lineage>
        <taxon>Eukaryota</taxon>
        <taxon>Viridiplantae</taxon>
        <taxon>Streptophyta</taxon>
        <taxon>Embryophyta</taxon>
        <taxon>Tracheophyta</taxon>
        <taxon>Spermatophyta</taxon>
        <taxon>Magnoliopsida</taxon>
        <taxon>eudicotyledons</taxon>
        <taxon>Gunneridae</taxon>
        <taxon>Pentapetalae</taxon>
        <taxon>Caryophyllales</taxon>
        <taxon>Cactineae</taxon>
        <taxon>Cactaceae</taxon>
        <taxon>Opuntioideae</taxon>
        <taxon>Opuntia</taxon>
    </lineage>
</organism>
<feature type="region of interest" description="Disordered" evidence="1">
    <location>
        <begin position="1"/>
        <end position="30"/>
    </location>
</feature>
<protein>
    <submittedName>
        <fullName evidence="3">Uncharacterized protein</fullName>
    </submittedName>
</protein>
<feature type="transmembrane region" description="Helical" evidence="2">
    <location>
        <begin position="44"/>
        <end position="63"/>
    </location>
</feature>
<accession>A0A7C9A8D0</accession>
<keyword evidence="2" id="KW-0472">Membrane</keyword>
<reference evidence="3" key="2">
    <citation type="submission" date="2020-07" db="EMBL/GenBank/DDBJ databases">
        <authorList>
            <person name="Vera ALvarez R."/>
            <person name="Arias-Moreno D.M."/>
            <person name="Jimenez-Jacinto V."/>
            <person name="Jimenez-Bremont J.F."/>
            <person name="Swaminathan K."/>
            <person name="Moose S.P."/>
            <person name="Guerrero-Gonzalez M.L."/>
            <person name="Marino-Ramirez L."/>
            <person name="Landsman D."/>
            <person name="Rodriguez-Kessler M."/>
            <person name="Delgado-Sanchez P."/>
        </authorList>
    </citation>
    <scope>NUCLEOTIDE SEQUENCE</scope>
    <source>
        <tissue evidence="3">Cladode</tissue>
    </source>
</reference>
<keyword evidence="2" id="KW-0812">Transmembrane</keyword>
<name>A0A7C9A8D0_OPUST</name>
<dbReference type="EMBL" id="GISG01207775">
    <property type="protein sequence ID" value="MBA4660392.1"/>
    <property type="molecule type" value="Transcribed_RNA"/>
</dbReference>
<dbReference type="EMBL" id="GISG01207774">
    <property type="protein sequence ID" value="MBA4660391.1"/>
    <property type="molecule type" value="Transcribed_RNA"/>
</dbReference>
<evidence type="ECO:0000313" key="3">
    <source>
        <dbReference type="EMBL" id="MBA4660391.1"/>
    </source>
</evidence>
<evidence type="ECO:0000256" key="2">
    <source>
        <dbReference type="SAM" id="Phobius"/>
    </source>
</evidence>
<sequence>MAAPRIAISDEGRSKDEENAKIDDSPTSKKPRFETRLPLTRWELVVSLSVFFIFSIGLFCVYVKMPASEYDNLKLPRTISDLRLLKYLIRFHLFLALNSLFSA</sequence>
<proteinExistence type="predicted"/>